<feature type="transmembrane region" description="Helical" evidence="1">
    <location>
        <begin position="32"/>
        <end position="58"/>
    </location>
</feature>
<keyword evidence="1" id="KW-0472">Membrane</keyword>
<proteinExistence type="predicted"/>
<dbReference type="AlphaFoldDB" id="A0A1N6F9I5"/>
<evidence type="ECO:0000313" key="3">
    <source>
        <dbReference type="Proteomes" id="UP000185003"/>
    </source>
</evidence>
<accession>A0A1N6F9I5</accession>
<organism evidence="2 3">
    <name type="scientific">Chitinophaga niabensis</name>
    <dbReference type="NCBI Taxonomy" id="536979"/>
    <lineage>
        <taxon>Bacteria</taxon>
        <taxon>Pseudomonadati</taxon>
        <taxon>Bacteroidota</taxon>
        <taxon>Chitinophagia</taxon>
        <taxon>Chitinophagales</taxon>
        <taxon>Chitinophagaceae</taxon>
        <taxon>Chitinophaga</taxon>
    </lineage>
</organism>
<gene>
    <name evidence="2" type="ORF">SAMN04488055_2096</name>
</gene>
<keyword evidence="1" id="KW-0812">Transmembrane</keyword>
<keyword evidence="1" id="KW-1133">Transmembrane helix</keyword>
<evidence type="ECO:0000256" key="1">
    <source>
        <dbReference type="SAM" id="Phobius"/>
    </source>
</evidence>
<dbReference type="STRING" id="536979.SAMN04488055_2096"/>
<evidence type="ECO:0000313" key="2">
    <source>
        <dbReference type="EMBL" id="SIN91942.1"/>
    </source>
</evidence>
<sequence length="68" mass="8174">MIMEKIENYFFRDMGLMFGRSIRHILHRRNTLIIIIPLVCMLLFVYVFSGAILILDMITNKKGNKWKR</sequence>
<keyword evidence="3" id="KW-1185">Reference proteome</keyword>
<protein>
    <submittedName>
        <fullName evidence="2">ABC-2 type transport system permease protein</fullName>
    </submittedName>
</protein>
<reference evidence="2 3" key="1">
    <citation type="submission" date="2016-11" db="EMBL/GenBank/DDBJ databases">
        <authorList>
            <person name="Jaros S."/>
            <person name="Januszkiewicz K."/>
            <person name="Wedrychowicz H."/>
        </authorList>
    </citation>
    <scope>NUCLEOTIDE SEQUENCE [LARGE SCALE GENOMIC DNA]</scope>
    <source>
        <strain evidence="2 3">DSM 24787</strain>
    </source>
</reference>
<dbReference type="EMBL" id="FSRA01000001">
    <property type="protein sequence ID" value="SIN91942.1"/>
    <property type="molecule type" value="Genomic_DNA"/>
</dbReference>
<dbReference type="Proteomes" id="UP000185003">
    <property type="component" value="Unassembled WGS sequence"/>
</dbReference>
<name>A0A1N6F9I5_9BACT</name>